<protein>
    <recommendedName>
        <fullName evidence="4">Alpha/beta hydrolase family protein</fullName>
    </recommendedName>
</protein>
<accession>A0A5P9CKB2</accession>
<dbReference type="Proteomes" id="UP000326936">
    <property type="component" value="Chromosome"/>
</dbReference>
<dbReference type="EMBL" id="CP045350">
    <property type="protein sequence ID" value="QFT26363.1"/>
    <property type="molecule type" value="Genomic_DNA"/>
</dbReference>
<name>A0A5P9CKB2_9VIBR</name>
<sequence precursor="true">MLLESMCFGVTLKFLFPVFMSVVALAGCQSNPDYQKPYVFQSDCQEAREGNVMPLTFVVDRNLSQANVNGEICSGSYQAFESMTQFYPDIKLLRLQNVPGSLDDETNLRLATKIHDMGISTLLESDSRVESGGTDLFLSGVERKVEQGAKVGVHSWASDDDNGNLVEGADLPAEDPQHQEYIDYYHKVELIKPEEFYWFTLYSASSDDMHYLSQDELKYFGFNTPTFAF</sequence>
<keyword evidence="1" id="KW-0732">Signal</keyword>
<feature type="chain" id="PRO_5024891373" description="Alpha/beta hydrolase family protein" evidence="1">
    <location>
        <begin position="27"/>
        <end position="229"/>
    </location>
</feature>
<evidence type="ECO:0000313" key="2">
    <source>
        <dbReference type="EMBL" id="QFT26363.1"/>
    </source>
</evidence>
<feature type="signal peptide" evidence="1">
    <location>
        <begin position="1"/>
        <end position="26"/>
    </location>
</feature>
<evidence type="ECO:0008006" key="4">
    <source>
        <dbReference type="Google" id="ProtNLM"/>
    </source>
</evidence>
<evidence type="ECO:0000256" key="1">
    <source>
        <dbReference type="SAM" id="SignalP"/>
    </source>
</evidence>
<dbReference type="KEGG" id="vaq:FIV01_07975"/>
<evidence type="ECO:0000313" key="3">
    <source>
        <dbReference type="Proteomes" id="UP000326936"/>
    </source>
</evidence>
<keyword evidence="3" id="KW-1185">Reference proteome</keyword>
<reference evidence="2 3" key="1">
    <citation type="submission" date="2019-10" db="EMBL/GenBank/DDBJ databases">
        <title>Complete genome sequence of Vibrio sp. strain THAF100, isolated from non-filtered water from the water column of tank 6 of a marine aquarium containing stony-coral fragments. Water maintained at 26 degree C.</title>
        <authorList>
            <person name="Ruckert C."/>
            <person name="Franco A."/>
            <person name="Kalinowski J."/>
            <person name="Glaeser S."/>
        </authorList>
    </citation>
    <scope>NUCLEOTIDE SEQUENCE [LARGE SCALE GENOMIC DNA]</scope>
    <source>
        <strain evidence="2 3">THAF100</strain>
    </source>
</reference>
<dbReference type="AlphaFoldDB" id="A0A5P9CKB2"/>
<proteinExistence type="predicted"/>
<gene>
    <name evidence="2" type="ORF">FIV01_07975</name>
</gene>
<organism evidence="2 3">
    <name type="scientific">Vibrio aquimaris</name>
    <dbReference type="NCBI Taxonomy" id="2587862"/>
    <lineage>
        <taxon>Bacteria</taxon>
        <taxon>Pseudomonadati</taxon>
        <taxon>Pseudomonadota</taxon>
        <taxon>Gammaproteobacteria</taxon>
        <taxon>Vibrionales</taxon>
        <taxon>Vibrionaceae</taxon>
        <taxon>Vibrio</taxon>
    </lineage>
</organism>